<evidence type="ECO:0008006" key="4">
    <source>
        <dbReference type="Google" id="ProtNLM"/>
    </source>
</evidence>
<evidence type="ECO:0000313" key="2">
    <source>
        <dbReference type="EMBL" id="KMY51543.1"/>
    </source>
</evidence>
<dbReference type="AlphaFoldDB" id="A0A0K9GY12"/>
<comment type="caution">
    <text evidence="2">The sequence shown here is derived from an EMBL/GenBank/DDBJ whole genome shotgun (WGS) entry which is preliminary data.</text>
</comment>
<sequence>MKRFNIVILVMIGVTILATWKLGKDYSAIQLQTRILIIAGGAILSGVLTYFLSKRDVDRVDPKPDK</sequence>
<proteinExistence type="predicted"/>
<keyword evidence="1" id="KW-1133">Transmembrane helix</keyword>
<evidence type="ECO:0000313" key="3">
    <source>
        <dbReference type="Proteomes" id="UP000037146"/>
    </source>
</evidence>
<dbReference type="RefSeq" id="WP_049682895.1">
    <property type="nucleotide sequence ID" value="NZ_LFZW01000001.1"/>
</dbReference>
<dbReference type="Proteomes" id="UP000037146">
    <property type="component" value="Unassembled WGS sequence"/>
</dbReference>
<evidence type="ECO:0000256" key="1">
    <source>
        <dbReference type="SAM" id="Phobius"/>
    </source>
</evidence>
<dbReference type="PATRIC" id="fig|1679170.3.peg.4537"/>
<feature type="transmembrane region" description="Helical" evidence="1">
    <location>
        <begin position="6"/>
        <end position="23"/>
    </location>
</feature>
<dbReference type="EMBL" id="LFZW01000001">
    <property type="protein sequence ID" value="KMY51543.1"/>
    <property type="molecule type" value="Genomic_DNA"/>
</dbReference>
<dbReference type="OrthoDB" id="2454149at2"/>
<keyword evidence="1" id="KW-0472">Membrane</keyword>
<organism evidence="2 3">
    <name type="scientific">Peribacillus loiseleuriae</name>
    <dbReference type="NCBI Taxonomy" id="1679170"/>
    <lineage>
        <taxon>Bacteria</taxon>
        <taxon>Bacillati</taxon>
        <taxon>Bacillota</taxon>
        <taxon>Bacilli</taxon>
        <taxon>Bacillales</taxon>
        <taxon>Bacillaceae</taxon>
        <taxon>Peribacillus</taxon>
    </lineage>
</organism>
<gene>
    <name evidence="2" type="ORF">AC625_19985</name>
</gene>
<name>A0A0K9GY12_9BACI</name>
<protein>
    <recommendedName>
        <fullName evidence="4">Histidine kinase</fullName>
    </recommendedName>
</protein>
<accession>A0A0K9GY12</accession>
<keyword evidence="1" id="KW-0812">Transmembrane</keyword>
<feature type="transmembrane region" description="Helical" evidence="1">
    <location>
        <begin position="35"/>
        <end position="53"/>
    </location>
</feature>
<keyword evidence="3" id="KW-1185">Reference proteome</keyword>
<reference evidence="3" key="1">
    <citation type="submission" date="2015-07" db="EMBL/GenBank/DDBJ databases">
        <title>Genome sequencing project for genomic taxonomy and phylogenomics of Bacillus-like bacteria.</title>
        <authorList>
            <person name="Liu B."/>
            <person name="Wang J."/>
            <person name="Zhu Y."/>
            <person name="Liu G."/>
            <person name="Chen Q."/>
            <person name="Chen Z."/>
            <person name="Lan J."/>
            <person name="Che J."/>
            <person name="Ge C."/>
            <person name="Shi H."/>
            <person name="Pan Z."/>
            <person name="Liu X."/>
        </authorList>
    </citation>
    <scope>NUCLEOTIDE SEQUENCE [LARGE SCALE GENOMIC DNA]</scope>
    <source>
        <strain evidence="3">FJAT-27997</strain>
    </source>
</reference>